<dbReference type="RefSeq" id="WP_089023960.1">
    <property type="nucleotide sequence ID" value="NZ_NIQC01000020.1"/>
</dbReference>
<dbReference type="AlphaFoldDB" id="A0A226BX52"/>
<sequence length="179" mass="20684">MIKVIYFDTDCISSFLWVDEERILLDLFTGKIIVPKQVYRELSNPSIPHIGAKLDRLWEDNNISVEDILFGTYEYRVYYELTENPPKGNLQIGKGEAATISLATANNGFVASNNLKDINQYICQYNLELLTTGDILIKAYNANIINDSEGDFIWGRMLEKRRWLPTQSFTEYLSLNRKN</sequence>
<accession>A0A226BX52</accession>
<name>A0A226BX52_9FIRM</name>
<dbReference type="Proteomes" id="UP000214588">
    <property type="component" value="Unassembled WGS sequence"/>
</dbReference>
<evidence type="ECO:0008006" key="3">
    <source>
        <dbReference type="Google" id="ProtNLM"/>
    </source>
</evidence>
<dbReference type="OrthoDB" id="44707at2"/>
<gene>
    <name evidence="1" type="ORF">CDO51_09080</name>
</gene>
<evidence type="ECO:0000313" key="2">
    <source>
        <dbReference type="Proteomes" id="UP000214588"/>
    </source>
</evidence>
<evidence type="ECO:0000313" key="1">
    <source>
        <dbReference type="EMBL" id="OWZ83362.1"/>
    </source>
</evidence>
<reference evidence="1 2" key="1">
    <citation type="submission" date="2017-06" db="EMBL/GenBank/DDBJ databases">
        <title>Draft Genome Sequence of Natranaerobius trueperi halophilic, alkalithermophilic bacteria from soda lakes.</title>
        <authorList>
            <person name="Zhao B."/>
        </authorList>
    </citation>
    <scope>NUCLEOTIDE SEQUENCE [LARGE SCALE GENOMIC DNA]</scope>
    <source>
        <strain evidence="1 2">DSM 18760</strain>
    </source>
</reference>
<organism evidence="1 2">
    <name type="scientific">Natranaerobius trueperi</name>
    <dbReference type="NCBI Taxonomy" id="759412"/>
    <lineage>
        <taxon>Bacteria</taxon>
        <taxon>Bacillati</taxon>
        <taxon>Bacillota</taxon>
        <taxon>Clostridia</taxon>
        <taxon>Natranaerobiales</taxon>
        <taxon>Natranaerobiaceae</taxon>
        <taxon>Natranaerobius</taxon>
    </lineage>
</organism>
<protein>
    <recommendedName>
        <fullName evidence="3">PIN domain-containing protein</fullName>
    </recommendedName>
</protein>
<comment type="caution">
    <text evidence="1">The sequence shown here is derived from an EMBL/GenBank/DDBJ whole genome shotgun (WGS) entry which is preliminary data.</text>
</comment>
<dbReference type="EMBL" id="NIQC01000020">
    <property type="protein sequence ID" value="OWZ83362.1"/>
    <property type="molecule type" value="Genomic_DNA"/>
</dbReference>
<proteinExistence type="predicted"/>
<keyword evidence="2" id="KW-1185">Reference proteome</keyword>